<dbReference type="GO" id="GO:0003677">
    <property type="term" value="F:DNA binding"/>
    <property type="evidence" value="ECO:0007669"/>
    <property type="project" value="UniProtKB-KW"/>
</dbReference>
<dbReference type="PANTHER" id="PTHR30349">
    <property type="entry name" value="PHAGE INTEGRASE-RELATED"/>
    <property type="match status" value="1"/>
</dbReference>
<dbReference type="KEGG" id="lwi:UE46_05130"/>
<evidence type="ECO:0000313" key="5">
    <source>
        <dbReference type="EMBL" id="AQY50469.1"/>
    </source>
</evidence>
<dbReference type="InterPro" id="IPR050090">
    <property type="entry name" value="Tyrosine_recombinase_XerCD"/>
</dbReference>
<dbReference type="CDD" id="cd01189">
    <property type="entry name" value="INT_ICEBs1_C_like"/>
    <property type="match status" value="1"/>
</dbReference>
<reference evidence="6" key="1">
    <citation type="submission" date="2015-03" db="EMBL/GenBank/DDBJ databases">
        <authorList>
            <person name="Ferrari E."/>
            <person name="Walter M.C."/>
            <person name="Huptas C."/>
            <person name="Scherer S."/>
            <person name="Mueller-Herbst S."/>
        </authorList>
    </citation>
    <scope>NUCLEOTIDE SEQUENCE [LARGE SCALE GENOMIC DNA]</scope>
    <source>
        <strain evidence="6">LWP01</strain>
    </source>
</reference>
<evidence type="ECO:0000256" key="1">
    <source>
        <dbReference type="ARBA" id="ARBA00008857"/>
    </source>
</evidence>
<dbReference type="Pfam" id="PF00589">
    <property type="entry name" value="Phage_integrase"/>
    <property type="match status" value="1"/>
</dbReference>
<keyword evidence="2" id="KW-0238">DNA-binding</keyword>
<dbReference type="Gene3D" id="1.10.150.130">
    <property type="match status" value="1"/>
</dbReference>
<keyword evidence="6" id="KW-1185">Reference proteome</keyword>
<evidence type="ECO:0000313" key="6">
    <source>
        <dbReference type="Proteomes" id="UP000223060"/>
    </source>
</evidence>
<keyword evidence="3" id="KW-0233">DNA recombination</keyword>
<accession>A0A1S7FSX5</accession>
<evidence type="ECO:0000256" key="2">
    <source>
        <dbReference type="ARBA" id="ARBA00023125"/>
    </source>
</evidence>
<dbReference type="AlphaFoldDB" id="A0A1S7FSX5"/>
<accession>A0A1S7FYW5</accession>
<dbReference type="PROSITE" id="PS51898">
    <property type="entry name" value="TYR_RECOMBINASE"/>
    <property type="match status" value="1"/>
</dbReference>
<dbReference type="PANTHER" id="PTHR30349:SF64">
    <property type="entry name" value="PROPHAGE INTEGRASE INTD-RELATED"/>
    <property type="match status" value="1"/>
</dbReference>
<dbReference type="InterPro" id="IPR010998">
    <property type="entry name" value="Integrase_recombinase_N"/>
</dbReference>
<evidence type="ECO:0000259" key="4">
    <source>
        <dbReference type="PROSITE" id="PS51898"/>
    </source>
</evidence>
<dbReference type="SUPFAM" id="SSF56349">
    <property type="entry name" value="DNA breaking-rejoining enzymes"/>
    <property type="match status" value="1"/>
</dbReference>
<dbReference type="Gene3D" id="1.10.443.10">
    <property type="entry name" value="Intergrase catalytic core"/>
    <property type="match status" value="1"/>
</dbReference>
<feature type="domain" description="Tyr recombinase" evidence="4">
    <location>
        <begin position="184"/>
        <end position="387"/>
    </location>
</feature>
<dbReference type="EMBL" id="CP011102">
    <property type="protein sequence ID" value="AQY50469.1"/>
    <property type="molecule type" value="Genomic_DNA"/>
</dbReference>
<dbReference type="GO" id="GO:0015074">
    <property type="term" value="P:DNA integration"/>
    <property type="evidence" value="ECO:0007669"/>
    <property type="project" value="InterPro"/>
</dbReference>
<organism evidence="5 6">
    <name type="scientific">Listeria weihenstephanensis</name>
    <dbReference type="NCBI Taxonomy" id="1006155"/>
    <lineage>
        <taxon>Bacteria</taxon>
        <taxon>Bacillati</taxon>
        <taxon>Bacillota</taxon>
        <taxon>Bacilli</taxon>
        <taxon>Bacillales</taxon>
        <taxon>Listeriaceae</taxon>
        <taxon>Listeria</taxon>
    </lineage>
</organism>
<gene>
    <name evidence="5" type="ORF">UE46_05130</name>
</gene>
<dbReference type="InterPro" id="IPR011010">
    <property type="entry name" value="DNA_brk_join_enz"/>
</dbReference>
<proteinExistence type="inferred from homology"/>
<dbReference type="InterPro" id="IPR002104">
    <property type="entry name" value="Integrase_catalytic"/>
</dbReference>
<protein>
    <recommendedName>
        <fullName evidence="4">Tyr recombinase domain-containing protein</fullName>
    </recommendedName>
</protein>
<sequence>MTKKQRYFGNIEKLKTGWRLSVTVGYNENGNPTRVRRMTKTKSAVQREKELMAFIDELENGDYVPPATMTFKQFIENEYIPKQATQQQGIKTREIRNSHFQNHIFPRIGHVQLSKLSTLQMVTFLHDIQQEDVRADEDDKRPLSTSTVCDIFKMVRTALETAKTWGVIKSNPCTGVRLPSERAKAPSYYTPEEIDFIYSKLAKEPLDLQVMICIAICTGCREGELVALERKHLLKDRLAIKFENNIIAPTKLGVQLKESTKNEMTGSVSIPKWLLDMITVYLSDYDDVRDAIQIEEKWASHEFLFYNHFNGKPLRPDSVYQRWIRFLARYKIRHLKFHALRHTSATLLIKENVHLKVIQQRLRHKKHATTADIYSHVLEESDDNAASTFKKPF</sequence>
<dbReference type="RefSeq" id="WP_036058563.1">
    <property type="nucleotide sequence ID" value="NZ_CP011102.1"/>
</dbReference>
<dbReference type="InterPro" id="IPR013762">
    <property type="entry name" value="Integrase-like_cat_sf"/>
</dbReference>
<comment type="similarity">
    <text evidence="1">Belongs to the 'phage' integrase family.</text>
</comment>
<name>A0A1S7FSX5_9LIST</name>
<dbReference type="Proteomes" id="UP000223060">
    <property type="component" value="Chromosome"/>
</dbReference>
<evidence type="ECO:0000256" key="3">
    <source>
        <dbReference type="ARBA" id="ARBA00023172"/>
    </source>
</evidence>
<dbReference type="GO" id="GO:0006310">
    <property type="term" value="P:DNA recombination"/>
    <property type="evidence" value="ECO:0007669"/>
    <property type="project" value="UniProtKB-KW"/>
</dbReference>